<dbReference type="Proteomes" id="UP001497497">
    <property type="component" value="Unassembled WGS sequence"/>
</dbReference>
<dbReference type="InterPro" id="IPR021139">
    <property type="entry name" value="NYN"/>
</dbReference>
<dbReference type="InterPro" id="IPR024768">
    <property type="entry name" value="Marf1"/>
</dbReference>
<protein>
    <recommendedName>
        <fullName evidence="2">NYN domain-containing protein</fullName>
    </recommendedName>
</protein>
<dbReference type="GO" id="GO:0010468">
    <property type="term" value="P:regulation of gene expression"/>
    <property type="evidence" value="ECO:0007669"/>
    <property type="project" value="InterPro"/>
</dbReference>
<dbReference type="InterPro" id="IPR035897">
    <property type="entry name" value="Toll_tir_struct_dom_sf"/>
</dbReference>
<dbReference type="PANTHER" id="PTHR14379:SF3">
    <property type="entry name" value="MEIOSIS REGULATOR AND MRNA STABILITY FACTOR 1"/>
    <property type="match status" value="1"/>
</dbReference>
<dbReference type="Pfam" id="PF01936">
    <property type="entry name" value="NYN"/>
    <property type="match status" value="1"/>
</dbReference>
<feature type="compositionally biased region" description="Polar residues" evidence="1">
    <location>
        <begin position="352"/>
        <end position="376"/>
    </location>
</feature>
<feature type="region of interest" description="Disordered" evidence="1">
    <location>
        <begin position="441"/>
        <end position="465"/>
    </location>
</feature>
<dbReference type="EMBL" id="CAXITT010000001">
    <property type="protein sequence ID" value="CAL1525933.1"/>
    <property type="molecule type" value="Genomic_DNA"/>
</dbReference>
<reference evidence="3 4" key="1">
    <citation type="submission" date="2024-04" db="EMBL/GenBank/DDBJ databases">
        <authorList>
            <consortium name="Genoscope - CEA"/>
            <person name="William W."/>
        </authorList>
    </citation>
    <scope>NUCLEOTIDE SEQUENCE [LARGE SCALE GENOMIC DNA]</scope>
</reference>
<comment type="caution">
    <text evidence="3">The sequence shown here is derived from an EMBL/GenBank/DDBJ whole genome shotgun (WGS) entry which is preliminary data.</text>
</comment>
<feature type="compositionally biased region" description="Polar residues" evidence="1">
    <location>
        <begin position="448"/>
        <end position="465"/>
    </location>
</feature>
<accession>A0AAV2GYI3</accession>
<dbReference type="GO" id="GO:1905762">
    <property type="term" value="F:CCR4-NOT complex binding"/>
    <property type="evidence" value="ECO:0007669"/>
    <property type="project" value="TreeGrafter"/>
</dbReference>
<proteinExistence type="predicted"/>
<evidence type="ECO:0000256" key="1">
    <source>
        <dbReference type="SAM" id="MobiDB-lite"/>
    </source>
</evidence>
<evidence type="ECO:0000313" key="3">
    <source>
        <dbReference type="EMBL" id="CAL1525933.1"/>
    </source>
</evidence>
<feature type="region of interest" description="Disordered" evidence="1">
    <location>
        <begin position="350"/>
        <end position="376"/>
    </location>
</feature>
<dbReference type="CDD" id="cd10910">
    <property type="entry name" value="PIN_limkain_b1_N_like"/>
    <property type="match status" value="1"/>
</dbReference>
<feature type="compositionally biased region" description="Basic and acidic residues" evidence="1">
    <location>
        <begin position="755"/>
        <end position="764"/>
    </location>
</feature>
<organism evidence="3 4">
    <name type="scientific">Lymnaea stagnalis</name>
    <name type="common">Great pond snail</name>
    <name type="synonym">Helix stagnalis</name>
    <dbReference type="NCBI Taxonomy" id="6523"/>
    <lineage>
        <taxon>Eukaryota</taxon>
        <taxon>Metazoa</taxon>
        <taxon>Spiralia</taxon>
        <taxon>Lophotrochozoa</taxon>
        <taxon>Mollusca</taxon>
        <taxon>Gastropoda</taxon>
        <taxon>Heterobranchia</taxon>
        <taxon>Euthyneura</taxon>
        <taxon>Panpulmonata</taxon>
        <taxon>Hygrophila</taxon>
        <taxon>Lymnaeoidea</taxon>
        <taxon>Lymnaeidae</taxon>
        <taxon>Lymnaea</taxon>
    </lineage>
</organism>
<feature type="compositionally biased region" description="Polar residues" evidence="1">
    <location>
        <begin position="730"/>
        <end position="742"/>
    </location>
</feature>
<dbReference type="GO" id="GO:0004540">
    <property type="term" value="F:RNA nuclease activity"/>
    <property type="evidence" value="ECO:0007669"/>
    <property type="project" value="InterPro"/>
</dbReference>
<evidence type="ECO:0000259" key="2">
    <source>
        <dbReference type="Pfam" id="PF01936"/>
    </source>
</evidence>
<gene>
    <name evidence="3" type="ORF">GSLYS_00000110001</name>
</gene>
<feature type="region of interest" description="Disordered" evidence="1">
    <location>
        <begin position="724"/>
        <end position="764"/>
    </location>
</feature>
<dbReference type="AlphaFoldDB" id="A0AAV2GYI3"/>
<dbReference type="GO" id="GO:0005777">
    <property type="term" value="C:peroxisome"/>
    <property type="evidence" value="ECO:0007669"/>
    <property type="project" value="InterPro"/>
</dbReference>
<feature type="domain" description="NYN" evidence="2">
    <location>
        <begin position="474"/>
        <end position="613"/>
    </location>
</feature>
<name>A0AAV2GYI3_LYMST</name>
<keyword evidence="4" id="KW-1185">Reference proteome</keyword>
<evidence type="ECO:0000313" key="4">
    <source>
        <dbReference type="Proteomes" id="UP001497497"/>
    </source>
</evidence>
<dbReference type="PANTHER" id="PTHR14379">
    <property type="entry name" value="LIMKAIN B LKAP"/>
    <property type="match status" value="1"/>
</dbReference>
<sequence length="764" mass="86180">MASSRDLETDARGESYVEALLHPDPLPTRSHYAVSDNDSGIASLSTIESLQTTGNSGSSDTIAAQFEYLEYINFMPAELRHEYFEILVVCAPSDEEDAEAFKNYLQDLGYRVEILEIGTLRSDKMEQAYQRAMFFFLYVTKEFCQCTSALYRSHVFLSETLNDESKKWSVVPVHTTMDRNQIKLDILLRNLHPIRYYKKDKDVNTIKKLLTAKKREIAERELKLHLERVNFFKANKFFLSNLKVFSAVQTLTAEKEKQAKNLFSGAEFSNLNLQDNPKQNTQLKASTTVCTPHETLVKKNLAMDDISIRSNSNYDPTQAKMKHEINDPLGVQLQSKPWVGDIYNDLQIDGPASQSINSPTMNASSRSSKSPPTINPTAQTEILHQTESGKHETHIHYHNNVNVENVTNLLIGDSGSISTQHANEDNSSVSDDLDVLKINRGATMNPDGLNSGSVSHRSKPNGTDCNPNPEKVFIGVFWDVQNCPVPKNKSAADIIKLIRAKFILVDPNYKEKCFYCITDVTKEHVKTLQAINNSGVDLLHICSDKDNSSDFKIIQKMEDFSRDVGAAEANVILITSDVDFGIKLADLKKKRYHIILLHNRNIKPELLHSVDENYSYEDLIKELPDKHEILLENEPFLIVHGYQPLAGEKAKNFINILESFFSMWKGKVVNQRGTKFGILKFESFELAKSAKEKTNGTDPFEENNKIIVCFIESAPDEIRRSVDKILKQNPGKNKTGGRNQSGERPLTPPNSGRIAEIHEMGSGL</sequence>
<dbReference type="Gene3D" id="3.40.50.10140">
    <property type="entry name" value="Toll/interleukin-1 receptor homology (TIR) domain"/>
    <property type="match status" value="1"/>
</dbReference>